<dbReference type="Pfam" id="PF00132">
    <property type="entry name" value="Hexapep"/>
    <property type="match status" value="1"/>
</dbReference>
<accession>A0A9X1NJV8</accession>
<reference evidence="3" key="1">
    <citation type="submission" date="2021-11" db="EMBL/GenBank/DDBJ databases">
        <title>Streptomyces corallinus and Kineosporia corallina sp. nov., two new coral-derived marine actinobacteria.</title>
        <authorList>
            <person name="Buangrab K."/>
            <person name="Sutthacheep M."/>
            <person name="Yeemin T."/>
            <person name="Harunari E."/>
            <person name="Igarashi Y."/>
            <person name="Sripreechasak P."/>
            <person name="Kanchanasin P."/>
            <person name="Tanasupawat S."/>
            <person name="Phongsopitanun W."/>
        </authorList>
    </citation>
    <scope>NUCLEOTIDE SEQUENCE</scope>
    <source>
        <strain evidence="3">JCM 31032</strain>
    </source>
</reference>
<proteinExistence type="predicted"/>
<dbReference type="AlphaFoldDB" id="A0A9X1NJV8"/>
<evidence type="ECO:0000313" key="4">
    <source>
        <dbReference type="Proteomes" id="UP001138997"/>
    </source>
</evidence>
<evidence type="ECO:0000313" key="3">
    <source>
        <dbReference type="EMBL" id="MCD5315134.1"/>
    </source>
</evidence>
<dbReference type="SUPFAM" id="SSF51161">
    <property type="entry name" value="Trimeric LpxA-like enzymes"/>
    <property type="match status" value="1"/>
</dbReference>
<keyword evidence="3" id="KW-0012">Acyltransferase</keyword>
<name>A0A9X1NJV8_9ACTN</name>
<keyword evidence="1" id="KW-0808">Transferase</keyword>
<dbReference type="PANTHER" id="PTHR43300">
    <property type="entry name" value="ACETYLTRANSFERASE"/>
    <property type="match status" value="1"/>
</dbReference>
<dbReference type="Gene3D" id="2.160.10.10">
    <property type="entry name" value="Hexapeptide repeat proteins"/>
    <property type="match status" value="1"/>
</dbReference>
<dbReference type="InterPro" id="IPR050179">
    <property type="entry name" value="Trans_hexapeptide_repeat"/>
</dbReference>
<dbReference type="EMBL" id="JAJOMB010000020">
    <property type="protein sequence ID" value="MCD5315134.1"/>
    <property type="molecule type" value="Genomic_DNA"/>
</dbReference>
<organism evidence="3 4">
    <name type="scientific">Kineosporia babensis</name>
    <dbReference type="NCBI Taxonomy" id="499548"/>
    <lineage>
        <taxon>Bacteria</taxon>
        <taxon>Bacillati</taxon>
        <taxon>Actinomycetota</taxon>
        <taxon>Actinomycetes</taxon>
        <taxon>Kineosporiales</taxon>
        <taxon>Kineosporiaceae</taxon>
        <taxon>Kineosporia</taxon>
    </lineage>
</organism>
<dbReference type="InterPro" id="IPR011004">
    <property type="entry name" value="Trimer_LpxA-like_sf"/>
</dbReference>
<keyword evidence="4" id="KW-1185">Reference proteome</keyword>
<dbReference type="CDD" id="cd04647">
    <property type="entry name" value="LbH_MAT_like"/>
    <property type="match status" value="1"/>
</dbReference>
<dbReference type="GO" id="GO:0016746">
    <property type="term" value="F:acyltransferase activity"/>
    <property type="evidence" value="ECO:0007669"/>
    <property type="project" value="UniProtKB-KW"/>
</dbReference>
<sequence length="566" mass="61268">MTRDVAGDFHRQDVDYSPWLFWDRADQGALARQQQLQEGLARADGFEFGERCFVSEAASVQNDELRLGSGSYVAAGAYLSGTLSTGRDCSINAYTVVRGAVTLGNAVRIGAHTSILGFNHTMDDPDVEVFRQPLKSQGISIGNDVWIGSHVVILDGVVVGDRSVIAAGAVVTKDVAAGAVVGGNPARLLRWRVKPADQEQEQEQEQEQRTIGSLGQRLSAWADEARGSAPAILARSWDAEQRLFTDTPGAAPTVRAQCDAIEIADLLLSRAPDQLPAAEQIERLRGWQDPVTGLVPELGRPITQPPSASELFDGETAYHVLCVGYALDVLGSAFPAPVNVVAAASAEQIVTGLRAQPWRTNAWQAGHWVDGVGTALLWNQKALSAGRSAAFEALVGWLVTNTDPATGMWGRRSSTEGLLQVVNGFYRASRGTFAQFGLPVGHSERIVDTVLEHLRDARYFRLGRYNACNVLDVAHPLWLTRASGYRSEEVAAVAHKLLEDVLGQWRRDEGFGFAAGGELRTIPGLQGTEMWCAVIWLLADLLGLSDHLGYRPRGVHRPEPALDLQA</sequence>
<dbReference type="InterPro" id="IPR001451">
    <property type="entry name" value="Hexapep"/>
</dbReference>
<keyword evidence="2" id="KW-0677">Repeat</keyword>
<gene>
    <name evidence="3" type="ORF">LR394_29935</name>
</gene>
<protein>
    <submittedName>
        <fullName evidence="3">Acyltransferase</fullName>
    </submittedName>
</protein>
<evidence type="ECO:0000256" key="1">
    <source>
        <dbReference type="ARBA" id="ARBA00022679"/>
    </source>
</evidence>
<dbReference type="PANTHER" id="PTHR43300:SF11">
    <property type="entry name" value="ACETYLTRANSFERASE RV3034C-RELATED"/>
    <property type="match status" value="1"/>
</dbReference>
<dbReference type="InterPro" id="IPR018357">
    <property type="entry name" value="Hexapep_transf_CS"/>
</dbReference>
<evidence type="ECO:0000256" key="2">
    <source>
        <dbReference type="ARBA" id="ARBA00022737"/>
    </source>
</evidence>
<comment type="caution">
    <text evidence="3">The sequence shown here is derived from an EMBL/GenBank/DDBJ whole genome shotgun (WGS) entry which is preliminary data.</text>
</comment>
<dbReference type="PROSITE" id="PS00101">
    <property type="entry name" value="HEXAPEP_TRANSFERASES"/>
    <property type="match status" value="1"/>
</dbReference>
<dbReference type="Proteomes" id="UP001138997">
    <property type="component" value="Unassembled WGS sequence"/>
</dbReference>